<reference evidence="7 8" key="1">
    <citation type="submission" date="2024-03" db="EMBL/GenBank/DDBJ databases">
        <title>Human intestinal bacterial collection.</title>
        <authorList>
            <person name="Pauvert C."/>
            <person name="Hitch T.C.A."/>
            <person name="Clavel T."/>
        </authorList>
    </citation>
    <scope>NUCLEOTIDE SEQUENCE [LARGE SCALE GENOMIC DNA]</scope>
    <source>
        <strain evidence="7 8">CLA-AA-H78B</strain>
    </source>
</reference>
<keyword evidence="5" id="KW-0460">Magnesium</keyword>
<name>A0ABV1I3D8_9FIRM</name>
<dbReference type="PANTHER" id="PTHR21208">
    <property type="entry name" value="ADP-DEPENDENT GLUCOKINASE"/>
    <property type="match status" value="1"/>
</dbReference>
<accession>A0ABV1I3D8</accession>
<sequence>MPYTDHYEKYLNEIPGNIEKCKETGDRIVFGYTSDLDVLLTYNEDEFNKLVDTYVKGDIYRDGDENITDLESFSRIIAYYMANGLGGEADITDHKVVEYLLEHFEHKFSLGGTGAQGAAAMASVGMPLIAHISDKSEQVCDLMDYEGLNTIVGDKQVPMKTIQQGDPVYHVVFSYTKGDGFNLHGKRYTVPIANRVILDYDTIHKDIVVSEDFKKYIEKNAKHIISYNLSGYNAIIDPELTERRMQELGAHYKKVKEENPECVIYFESAHYLSQEVKNIVYKEISHYVDIMGMNEEELLAHTRELGIEIDKDDLKDVLQGLEHLIKRYKVQGIIMHTKDYSMYYGSELYGIDLEKALTLGNLLSGTRARVGHYGSLEECRESLKLGLSETGLRFYNELEEMHLDRKVYLVPSRYMEKPVCTIGLGDTFVAGVQFAFAR</sequence>
<keyword evidence="6" id="KW-0324">Glycolysis</keyword>
<evidence type="ECO:0000256" key="6">
    <source>
        <dbReference type="ARBA" id="ARBA00023152"/>
    </source>
</evidence>
<proteinExistence type="predicted"/>
<keyword evidence="4" id="KW-0418">Kinase</keyword>
<evidence type="ECO:0000313" key="7">
    <source>
        <dbReference type="EMBL" id="MEQ2578905.1"/>
    </source>
</evidence>
<dbReference type="Gene3D" id="3.30.1110.20">
    <property type="match status" value="1"/>
</dbReference>
<keyword evidence="2" id="KW-0808">Transferase</keyword>
<evidence type="ECO:0000256" key="1">
    <source>
        <dbReference type="ARBA" id="ARBA00022490"/>
    </source>
</evidence>
<evidence type="ECO:0000256" key="5">
    <source>
        <dbReference type="ARBA" id="ARBA00022842"/>
    </source>
</evidence>
<comment type="caution">
    <text evidence="7">The sequence shown here is derived from an EMBL/GenBank/DDBJ whole genome shotgun (WGS) entry which is preliminary data.</text>
</comment>
<dbReference type="SUPFAM" id="SSF53613">
    <property type="entry name" value="Ribokinase-like"/>
    <property type="match status" value="1"/>
</dbReference>
<keyword evidence="8" id="KW-1185">Reference proteome</keyword>
<keyword evidence="1" id="KW-0963">Cytoplasm</keyword>
<dbReference type="RefSeq" id="WP_349144437.1">
    <property type="nucleotide sequence ID" value="NZ_JBBMFC010000013.1"/>
</dbReference>
<dbReference type="Proteomes" id="UP001470288">
    <property type="component" value="Unassembled WGS sequence"/>
</dbReference>
<dbReference type="EMBL" id="JBBMFC010000013">
    <property type="protein sequence ID" value="MEQ2578905.1"/>
    <property type="molecule type" value="Genomic_DNA"/>
</dbReference>
<dbReference type="InterPro" id="IPR007666">
    <property type="entry name" value="ADP_PFK/GK"/>
</dbReference>
<organism evidence="7 8">
    <name type="scientific">Hominiventricola aquisgranensis</name>
    <dbReference type="NCBI Taxonomy" id="3133164"/>
    <lineage>
        <taxon>Bacteria</taxon>
        <taxon>Bacillati</taxon>
        <taxon>Bacillota</taxon>
        <taxon>Clostridia</taxon>
        <taxon>Lachnospirales</taxon>
        <taxon>Lachnospiraceae</taxon>
        <taxon>Hominiventricola</taxon>
    </lineage>
</organism>
<evidence type="ECO:0000256" key="3">
    <source>
        <dbReference type="ARBA" id="ARBA00022723"/>
    </source>
</evidence>
<evidence type="ECO:0000256" key="2">
    <source>
        <dbReference type="ARBA" id="ARBA00022679"/>
    </source>
</evidence>
<dbReference type="PANTHER" id="PTHR21208:SF1">
    <property type="entry name" value="ADP-DEPENDENT GLUCOKINASE"/>
    <property type="match status" value="1"/>
</dbReference>
<gene>
    <name evidence="7" type="ORF">WMO62_08640</name>
</gene>
<protein>
    <submittedName>
        <fullName evidence="7">ADP-dependent glucokinase/phosphofructokinase</fullName>
    </submittedName>
</protein>
<dbReference type="Pfam" id="PF04587">
    <property type="entry name" value="ADP_PFK_GK"/>
    <property type="match status" value="1"/>
</dbReference>
<dbReference type="PROSITE" id="PS51255">
    <property type="entry name" value="ADPK"/>
    <property type="match status" value="1"/>
</dbReference>
<evidence type="ECO:0000313" key="8">
    <source>
        <dbReference type="Proteomes" id="UP001470288"/>
    </source>
</evidence>
<keyword evidence="3" id="KW-0479">Metal-binding</keyword>
<dbReference type="Gene3D" id="3.40.1190.20">
    <property type="match status" value="1"/>
</dbReference>
<dbReference type="InterPro" id="IPR029056">
    <property type="entry name" value="Ribokinase-like"/>
</dbReference>
<evidence type="ECO:0000256" key="4">
    <source>
        <dbReference type="ARBA" id="ARBA00022777"/>
    </source>
</evidence>